<accession>A0A9C9EMG8</accession>
<evidence type="ECO:0000313" key="1">
    <source>
        <dbReference type="EMBL" id="HEC78828.1"/>
    </source>
</evidence>
<dbReference type="InterPro" id="IPR038636">
    <property type="entry name" value="Wzi_sf"/>
</dbReference>
<dbReference type="Gene3D" id="2.40.160.130">
    <property type="entry name" value="Capsule assembly protein Wzi"/>
    <property type="match status" value="1"/>
</dbReference>
<organism evidence="1 2">
    <name type="scientific">candidate division WOR-3 bacterium</name>
    <dbReference type="NCBI Taxonomy" id="2052148"/>
    <lineage>
        <taxon>Bacteria</taxon>
        <taxon>Bacteria division WOR-3</taxon>
    </lineage>
</organism>
<dbReference type="AlphaFoldDB" id="A0A9C9EMG8"/>
<protein>
    <recommendedName>
        <fullName evidence="3">Capsule assembly Wzi family protein</fullName>
    </recommendedName>
</protein>
<sequence>MNIILLTLFAVYLPHTLRQNEILEELQVRGAAAVEFVGIRPYDTKEIKLPADDSLTKRLRIPVFAADYKYDTVSVLRVYPCLSYDYSRVSLLVQPVVKFGEDSLPPYRVFMELFSADYERGYLSYRTGGLSLFIGRERFSVGPSPRYNLLLSGCSAPMDWLHYSLRMEKVRLSFFLSRLNDLYDKPLEFIGDTITRYINAERYLTLKRLDLTVGDWLNLGLSEGAVFGGENYSLEIYHFNPVVFIQAYQYNWNKDVNFFLEFDTKLFFNNLGVYASLLLDDFQLEPDPNGEPNHIGFNIGFEVADPFAIRRTFWMTEYTAVSRYTYCHFIPFQRYQYLGTPIGAPFGPDYDELYTKFIYHMKPAFDIYTRLSYLRKGETEIEALWPIPECPRQEGIFFPKNNFLSGIVQKNSTIETGIRFYFNKYCSADVRVGYFHAKNFRHERGRVENSFVGGCCFTLLYW</sequence>
<dbReference type="EMBL" id="DRIG01000072">
    <property type="protein sequence ID" value="HEC78828.1"/>
    <property type="molecule type" value="Genomic_DNA"/>
</dbReference>
<dbReference type="InterPro" id="IPR026950">
    <property type="entry name" value="Caps_assemb_Wzi"/>
</dbReference>
<reference evidence="1" key="1">
    <citation type="journal article" date="2020" name="mSystems">
        <title>Genome- and Community-Level Interaction Insights into Carbon Utilization and Element Cycling Functions of Hydrothermarchaeota in Hydrothermal Sediment.</title>
        <authorList>
            <person name="Zhou Z."/>
            <person name="Liu Y."/>
            <person name="Xu W."/>
            <person name="Pan J."/>
            <person name="Luo Z.H."/>
            <person name="Li M."/>
        </authorList>
    </citation>
    <scope>NUCLEOTIDE SEQUENCE</scope>
    <source>
        <strain evidence="1">HyVt-388</strain>
    </source>
</reference>
<evidence type="ECO:0008006" key="3">
    <source>
        <dbReference type="Google" id="ProtNLM"/>
    </source>
</evidence>
<proteinExistence type="predicted"/>
<name>A0A9C9EMG8_UNCW3</name>
<dbReference type="Proteomes" id="UP000885826">
    <property type="component" value="Unassembled WGS sequence"/>
</dbReference>
<gene>
    <name evidence="1" type="ORF">ENI34_06760</name>
</gene>
<dbReference type="Pfam" id="PF14052">
    <property type="entry name" value="Caps_assemb_Wzi"/>
    <property type="match status" value="1"/>
</dbReference>
<comment type="caution">
    <text evidence="1">The sequence shown here is derived from an EMBL/GenBank/DDBJ whole genome shotgun (WGS) entry which is preliminary data.</text>
</comment>
<evidence type="ECO:0000313" key="2">
    <source>
        <dbReference type="Proteomes" id="UP000885826"/>
    </source>
</evidence>